<keyword evidence="2" id="KW-1185">Reference proteome</keyword>
<organism evidence="1 2">
    <name type="scientific">Platanthera guangdongensis</name>
    <dbReference type="NCBI Taxonomy" id="2320717"/>
    <lineage>
        <taxon>Eukaryota</taxon>
        <taxon>Viridiplantae</taxon>
        <taxon>Streptophyta</taxon>
        <taxon>Embryophyta</taxon>
        <taxon>Tracheophyta</taxon>
        <taxon>Spermatophyta</taxon>
        <taxon>Magnoliopsida</taxon>
        <taxon>Liliopsida</taxon>
        <taxon>Asparagales</taxon>
        <taxon>Orchidaceae</taxon>
        <taxon>Orchidoideae</taxon>
        <taxon>Orchideae</taxon>
        <taxon>Orchidinae</taxon>
        <taxon>Platanthera</taxon>
    </lineage>
</organism>
<reference evidence="1 2" key="1">
    <citation type="journal article" date="2022" name="Nat. Plants">
        <title>Genomes of leafy and leafless Platanthera orchids illuminate the evolution of mycoheterotrophy.</title>
        <authorList>
            <person name="Li M.H."/>
            <person name="Liu K.W."/>
            <person name="Li Z."/>
            <person name="Lu H.C."/>
            <person name="Ye Q.L."/>
            <person name="Zhang D."/>
            <person name="Wang J.Y."/>
            <person name="Li Y.F."/>
            <person name="Zhong Z.M."/>
            <person name="Liu X."/>
            <person name="Yu X."/>
            <person name="Liu D.K."/>
            <person name="Tu X.D."/>
            <person name="Liu B."/>
            <person name="Hao Y."/>
            <person name="Liao X.Y."/>
            <person name="Jiang Y.T."/>
            <person name="Sun W.H."/>
            <person name="Chen J."/>
            <person name="Chen Y.Q."/>
            <person name="Ai Y."/>
            <person name="Zhai J.W."/>
            <person name="Wu S.S."/>
            <person name="Zhou Z."/>
            <person name="Hsiao Y.Y."/>
            <person name="Wu W.L."/>
            <person name="Chen Y.Y."/>
            <person name="Lin Y.F."/>
            <person name="Hsu J.L."/>
            <person name="Li C.Y."/>
            <person name="Wang Z.W."/>
            <person name="Zhao X."/>
            <person name="Zhong W.Y."/>
            <person name="Ma X.K."/>
            <person name="Ma L."/>
            <person name="Huang J."/>
            <person name="Chen G.Z."/>
            <person name="Huang M.Z."/>
            <person name="Huang L."/>
            <person name="Peng D.H."/>
            <person name="Luo Y.B."/>
            <person name="Zou S.Q."/>
            <person name="Chen S.P."/>
            <person name="Lan S."/>
            <person name="Tsai W.C."/>
            <person name="Van de Peer Y."/>
            <person name="Liu Z.J."/>
        </authorList>
    </citation>
    <scope>NUCLEOTIDE SEQUENCE [LARGE SCALE GENOMIC DNA]</scope>
    <source>
        <strain evidence="1">Lor288</strain>
    </source>
</reference>
<evidence type="ECO:0000313" key="2">
    <source>
        <dbReference type="Proteomes" id="UP001412067"/>
    </source>
</evidence>
<evidence type="ECO:0000313" key="1">
    <source>
        <dbReference type="EMBL" id="KAK8941919.1"/>
    </source>
</evidence>
<dbReference type="Proteomes" id="UP001412067">
    <property type="component" value="Unassembled WGS sequence"/>
</dbReference>
<dbReference type="EMBL" id="JBBWWR010000019">
    <property type="protein sequence ID" value="KAK8941919.1"/>
    <property type="molecule type" value="Genomic_DNA"/>
</dbReference>
<proteinExistence type="predicted"/>
<comment type="caution">
    <text evidence="1">The sequence shown here is derived from an EMBL/GenBank/DDBJ whole genome shotgun (WGS) entry which is preliminary data.</text>
</comment>
<sequence length="56" mass="6416">MEVISSMTTVSWADHKKWEDDMPWFRAEIVADILKTFSSSISERIAKLDPSDAELT</sequence>
<accession>A0ABR2LID8</accession>
<protein>
    <submittedName>
        <fullName evidence="1">Uncharacterized protein</fullName>
    </submittedName>
</protein>
<gene>
    <name evidence="1" type="ORF">KSP40_PGU000825</name>
</gene>
<name>A0ABR2LID8_9ASPA</name>